<evidence type="ECO:0000313" key="18">
    <source>
        <dbReference type="Proteomes" id="UP000538507"/>
    </source>
</evidence>
<dbReference type="PROSITE" id="PS50123">
    <property type="entry name" value="CHER"/>
    <property type="match status" value="1"/>
</dbReference>
<evidence type="ECO:0000259" key="16">
    <source>
        <dbReference type="PROSITE" id="PS50123"/>
    </source>
</evidence>
<dbReference type="InterPro" id="IPR036890">
    <property type="entry name" value="HATPase_C_sf"/>
</dbReference>
<dbReference type="InterPro" id="IPR011102">
    <property type="entry name" value="Sig_transdc_His_kinase_HWE"/>
</dbReference>
<accession>A0AAE2MG84</accession>
<dbReference type="GO" id="GO:0004673">
    <property type="term" value="F:protein histidine kinase activity"/>
    <property type="evidence" value="ECO:0007669"/>
    <property type="project" value="UniProtKB-EC"/>
</dbReference>
<dbReference type="Pfam" id="PF13596">
    <property type="entry name" value="PAS_10"/>
    <property type="match status" value="1"/>
</dbReference>
<dbReference type="CDD" id="cd16434">
    <property type="entry name" value="CheB-CheR_fusion"/>
    <property type="match status" value="1"/>
</dbReference>
<dbReference type="Gene3D" id="1.10.287.620">
    <property type="entry name" value="Helix Hairpins"/>
    <property type="match status" value="1"/>
</dbReference>
<dbReference type="PRINTS" id="PR00996">
    <property type="entry name" value="CHERMTFRASE"/>
</dbReference>
<dbReference type="Pfam" id="PF07536">
    <property type="entry name" value="HWE_HK"/>
    <property type="match status" value="1"/>
</dbReference>
<dbReference type="InterPro" id="IPR035909">
    <property type="entry name" value="CheB_C"/>
</dbReference>
<evidence type="ECO:0000256" key="14">
    <source>
        <dbReference type="SAM" id="Coils"/>
    </source>
</evidence>
<comment type="catalytic activity">
    <reaction evidence="1">
        <text>ATP + protein L-histidine = ADP + protein N-phospho-L-histidine.</text>
        <dbReference type="EC" id="2.7.13.3"/>
    </reaction>
</comment>
<dbReference type="InterPro" id="IPR022642">
    <property type="entry name" value="CheR_C"/>
</dbReference>
<evidence type="ECO:0000256" key="4">
    <source>
        <dbReference type="ARBA" id="ARBA00012534"/>
    </source>
</evidence>
<dbReference type="InterPro" id="IPR035965">
    <property type="entry name" value="PAS-like_dom_sf"/>
</dbReference>
<feature type="active site" evidence="13">
    <location>
        <position position="15"/>
    </location>
</feature>
<evidence type="ECO:0000256" key="5">
    <source>
        <dbReference type="ARBA" id="ARBA00021740"/>
    </source>
</evidence>
<evidence type="ECO:0000259" key="15">
    <source>
        <dbReference type="PROSITE" id="PS50122"/>
    </source>
</evidence>
<dbReference type="SUPFAM" id="SSF47757">
    <property type="entry name" value="Chemotaxis receptor methyltransferase CheR, N-terminal domain"/>
    <property type="match status" value="1"/>
</dbReference>
<dbReference type="Gene3D" id="3.40.50.180">
    <property type="entry name" value="Methylesterase CheB, C-terminal domain"/>
    <property type="match status" value="1"/>
</dbReference>
<feature type="domain" description="CheR-type methyltransferase" evidence="16">
    <location>
        <begin position="211"/>
        <end position="474"/>
    </location>
</feature>
<dbReference type="Pfam" id="PF03705">
    <property type="entry name" value="CheR_N"/>
    <property type="match status" value="1"/>
</dbReference>
<keyword evidence="11" id="KW-0418">Kinase</keyword>
<dbReference type="Gene3D" id="1.10.155.10">
    <property type="entry name" value="Chemotaxis receptor methyltransferase CheR, N-terminal domain"/>
    <property type="match status" value="1"/>
</dbReference>
<dbReference type="InterPro" id="IPR050903">
    <property type="entry name" value="Bact_Chemotaxis_MeTrfase"/>
</dbReference>
<dbReference type="SMART" id="SM00911">
    <property type="entry name" value="HWE_HK"/>
    <property type="match status" value="1"/>
</dbReference>
<reference evidence="17 18" key="1">
    <citation type="submission" date="2020-08" db="EMBL/GenBank/DDBJ databases">
        <title>Genomic Encyclopedia of Type Strains, Phase IV (KMG-V): Genome sequencing to study the core and pangenomes of soil and plant-associated prokaryotes.</title>
        <authorList>
            <person name="Whitman W."/>
        </authorList>
    </citation>
    <scope>NUCLEOTIDE SEQUENCE [LARGE SCALE GENOMIC DNA]</scope>
    <source>
        <strain evidence="17 18">SEMIA 415</strain>
    </source>
</reference>
<dbReference type="InterPro" id="IPR022641">
    <property type="entry name" value="CheR_N"/>
</dbReference>
<evidence type="ECO:0000256" key="10">
    <source>
        <dbReference type="ARBA" id="ARBA00022741"/>
    </source>
</evidence>
<evidence type="ECO:0000256" key="1">
    <source>
        <dbReference type="ARBA" id="ARBA00000085"/>
    </source>
</evidence>
<gene>
    <name evidence="17" type="ORF">GGE16_000737</name>
</gene>
<evidence type="ECO:0000256" key="11">
    <source>
        <dbReference type="ARBA" id="ARBA00022777"/>
    </source>
</evidence>
<keyword evidence="8 17" id="KW-0808">Transferase</keyword>
<dbReference type="SUPFAM" id="SSF53335">
    <property type="entry name" value="S-adenosyl-L-methionine-dependent methyltransferases"/>
    <property type="match status" value="1"/>
</dbReference>
<dbReference type="InterPro" id="IPR000014">
    <property type="entry name" value="PAS"/>
</dbReference>
<dbReference type="SUPFAM" id="SSF55785">
    <property type="entry name" value="PYP-like sensor domain (PAS domain)"/>
    <property type="match status" value="1"/>
</dbReference>
<evidence type="ECO:0000256" key="6">
    <source>
        <dbReference type="ARBA" id="ARBA00022553"/>
    </source>
</evidence>
<keyword evidence="13 17" id="KW-0378">Hydrolase</keyword>
<dbReference type="RefSeq" id="WP_183605919.1">
    <property type="nucleotide sequence ID" value="NZ_JACHAZ010000002.1"/>
</dbReference>
<dbReference type="GO" id="GO:0000156">
    <property type="term" value="F:phosphorelay response regulator activity"/>
    <property type="evidence" value="ECO:0007669"/>
    <property type="project" value="InterPro"/>
</dbReference>
<dbReference type="InterPro" id="IPR000673">
    <property type="entry name" value="Sig_transdc_resp-reg_Me-estase"/>
</dbReference>
<feature type="coiled-coil region" evidence="14">
    <location>
        <begin position="642"/>
        <end position="718"/>
    </location>
</feature>
<dbReference type="Gene3D" id="3.30.450.20">
    <property type="entry name" value="PAS domain"/>
    <property type="match status" value="1"/>
</dbReference>
<dbReference type="GO" id="GO:0008984">
    <property type="term" value="F:protein-glutamate methylesterase activity"/>
    <property type="evidence" value="ECO:0007669"/>
    <property type="project" value="InterPro"/>
</dbReference>
<evidence type="ECO:0000256" key="3">
    <source>
        <dbReference type="ARBA" id="ARBA00012438"/>
    </source>
</evidence>
<proteinExistence type="predicted"/>
<dbReference type="Gene3D" id="3.30.565.10">
    <property type="entry name" value="Histidine kinase-like ATPase, C-terminal domain"/>
    <property type="match status" value="1"/>
</dbReference>
<keyword evidence="7 17" id="KW-0489">Methyltransferase</keyword>
<dbReference type="Proteomes" id="UP000538507">
    <property type="component" value="Unassembled WGS sequence"/>
</dbReference>
<feature type="active site" evidence="13">
    <location>
        <position position="134"/>
    </location>
</feature>
<dbReference type="AlphaFoldDB" id="A0AAE2MG84"/>
<dbReference type="Pfam" id="PF01339">
    <property type="entry name" value="CheB_methylest"/>
    <property type="match status" value="1"/>
</dbReference>
<evidence type="ECO:0000256" key="7">
    <source>
        <dbReference type="ARBA" id="ARBA00022603"/>
    </source>
</evidence>
<dbReference type="GO" id="GO:0005524">
    <property type="term" value="F:ATP binding"/>
    <property type="evidence" value="ECO:0007669"/>
    <property type="project" value="UniProtKB-KW"/>
</dbReference>
<name>A0AAE2MG84_RHILE</name>
<dbReference type="SUPFAM" id="SSF52738">
    <property type="entry name" value="Methylesterase CheB, C-terminal domain"/>
    <property type="match status" value="1"/>
</dbReference>
<evidence type="ECO:0000256" key="9">
    <source>
        <dbReference type="ARBA" id="ARBA00022691"/>
    </source>
</evidence>
<feature type="domain" description="CheB-type methylesterase" evidence="15">
    <location>
        <begin position="9"/>
        <end position="186"/>
    </location>
</feature>
<evidence type="ECO:0000313" key="17">
    <source>
        <dbReference type="EMBL" id="MBB4288721.1"/>
    </source>
</evidence>
<dbReference type="CDD" id="cd00130">
    <property type="entry name" value="PAS"/>
    <property type="match status" value="1"/>
</dbReference>
<dbReference type="InterPro" id="IPR000780">
    <property type="entry name" value="CheR_MeTrfase"/>
</dbReference>
<keyword evidence="6" id="KW-0597">Phosphoprotein</keyword>
<dbReference type="InterPro" id="IPR036804">
    <property type="entry name" value="CheR_N_sf"/>
</dbReference>
<keyword evidence="13" id="KW-0145">Chemotaxis</keyword>
<dbReference type="GO" id="GO:0008983">
    <property type="term" value="F:protein-glutamate O-methyltransferase activity"/>
    <property type="evidence" value="ECO:0007669"/>
    <property type="project" value="UniProtKB-EC"/>
</dbReference>
<comment type="caution">
    <text evidence="17">The sequence shown here is derived from an EMBL/GenBank/DDBJ whole genome shotgun (WGS) entry which is preliminary data.</text>
</comment>
<dbReference type="EC" id="2.7.13.3" evidence="3"/>
<evidence type="ECO:0000256" key="2">
    <source>
        <dbReference type="ARBA" id="ARBA00001541"/>
    </source>
</evidence>
<dbReference type="EMBL" id="JACIGO010000001">
    <property type="protein sequence ID" value="MBB4288721.1"/>
    <property type="molecule type" value="Genomic_DNA"/>
</dbReference>
<organism evidence="17 18">
    <name type="scientific">Rhizobium leguminosarum</name>
    <dbReference type="NCBI Taxonomy" id="384"/>
    <lineage>
        <taxon>Bacteria</taxon>
        <taxon>Pseudomonadati</taxon>
        <taxon>Pseudomonadota</taxon>
        <taxon>Alphaproteobacteria</taxon>
        <taxon>Hyphomicrobiales</taxon>
        <taxon>Rhizobiaceae</taxon>
        <taxon>Rhizobium/Agrobacterium group</taxon>
        <taxon>Rhizobium</taxon>
    </lineage>
</organism>
<dbReference type="InterPro" id="IPR029063">
    <property type="entry name" value="SAM-dependent_MTases_sf"/>
</dbReference>
<dbReference type="GO" id="GO:0005737">
    <property type="term" value="C:cytoplasm"/>
    <property type="evidence" value="ECO:0007669"/>
    <property type="project" value="InterPro"/>
</dbReference>
<dbReference type="EC" id="2.1.1.80" evidence="4"/>
<sequence length="1044" mass="114651">MNVAAKPLIVGIGASAGGLEAFKAFFSHMPSDSGMAFVLVQHLAPDHRSMLSELLGKTTSMLVTEAVDGMTVIANQVFVIPPNATLTIESGVLRLEVPAPPREHRRPIDTFFSALADDQGENAVCIVLAGTGSDGALGLSAVKENGGLTMAQAEFDHSAKGGMPHSAVATGFVDEVLRAEEMPARLKSHFLHLQHVASQKHADGTRLDATEHLPTIAKLLRAKVGHDFSNYKERTFTRRIQRRMQVLQVDSVSVYTARLKDEPHELDLLFRELLIGVTQFFRDPQYFESLQNLAITKILDGKAANDTIRVWVPASASGEEAYSIAILLKEAIDRRGLPLKVQVFATDIDERAVTFGRAARYSNTTGLSLERLGRWFSEDGGEFCPIKEIRDMCIFSVQSVVKDPPFSKLDLVSCRNLLIYMDAALQDRVLKTFHYALKSGGLLFLGPSEGVTRQSNYFSSLDKKHRIFQRRDVNAVIPDLRRSGAAVVTNATLDDARVNYTGEDRIARKARHAMEKYSPAYLVVEGNGDIVQFSGGEAGRYLEPSSGTASLNLFVILRKSLRPIVRAALRTAIATKGPVIQDGIGLRIDGRNQTVTVIVEPIPATEPGICLVVFRDTGPSGHATTVPDESSDDDIRAVEHELRTVKTQLLSTIDELEAANEELKSATEEYQSVNEELQSSNEELETAKEEMQSVNEELQTINAEMAAKNEALARVNSDIKNLLDSTEIATLFLDNELRIKSFTPRMTGIFHLRDEDRGRPITDIVTLLDYHDLRRDVMEVVSERSILEREVHLTCESTTFILRIRPYRTVENTIDGVVLTFVDISGRKETERHTALIMNELDHRVKNILAVVSSVVRQTLKSSETPAAFAASVEGRITAIANAHSLLTVEGGRSEAFLRDLVRRELSPYDERGMNINVGGPEVTLTPRAGLTLALAIHELASNASKYGALSVDSGHLSATWSVDGNATHPKLIFVWAETGGPSVGLPTRSGFGTKLIDRTVSHDLDGEVKREFLPSGVHCTIEIPLTSEIGHLALNRDGQRVGK</sequence>
<comment type="catalytic activity">
    <reaction evidence="2">
        <text>L-glutamyl-[protein] + S-adenosyl-L-methionine = [protein]-L-glutamate 5-O-methyl ester + S-adenosyl-L-homocysteine</text>
        <dbReference type="Rhea" id="RHEA:24452"/>
        <dbReference type="Rhea" id="RHEA-COMP:10208"/>
        <dbReference type="Rhea" id="RHEA-COMP:10311"/>
        <dbReference type="ChEBI" id="CHEBI:29973"/>
        <dbReference type="ChEBI" id="CHEBI:57856"/>
        <dbReference type="ChEBI" id="CHEBI:59789"/>
        <dbReference type="ChEBI" id="CHEBI:82795"/>
        <dbReference type="EC" id="2.1.1.80"/>
    </reaction>
</comment>
<keyword evidence="10" id="KW-0547">Nucleotide-binding</keyword>
<evidence type="ECO:0000256" key="13">
    <source>
        <dbReference type="PROSITE-ProRule" id="PRU00050"/>
    </source>
</evidence>
<keyword evidence="9" id="KW-0949">S-adenosyl-L-methionine</keyword>
<evidence type="ECO:0000256" key="12">
    <source>
        <dbReference type="ARBA" id="ARBA00022840"/>
    </source>
</evidence>
<keyword evidence="14" id="KW-0175">Coiled coil</keyword>
<protein>
    <recommendedName>
        <fullName evidence="5">Blue-light-activated histidine kinase</fullName>
        <ecNumber evidence="4">2.1.1.80</ecNumber>
        <ecNumber evidence="3">2.7.13.3</ecNumber>
    </recommendedName>
</protein>
<dbReference type="GO" id="GO:0006935">
    <property type="term" value="P:chemotaxis"/>
    <property type="evidence" value="ECO:0007669"/>
    <property type="project" value="UniProtKB-UniRule"/>
</dbReference>
<dbReference type="PROSITE" id="PS50122">
    <property type="entry name" value="CHEB"/>
    <property type="match status" value="1"/>
</dbReference>
<evidence type="ECO:0000256" key="8">
    <source>
        <dbReference type="ARBA" id="ARBA00022679"/>
    </source>
</evidence>
<feature type="active site" evidence="13">
    <location>
        <position position="42"/>
    </location>
</feature>
<keyword evidence="12" id="KW-0067">ATP-binding</keyword>
<dbReference type="PANTHER" id="PTHR24422:SF27">
    <property type="entry name" value="PROTEIN-GLUTAMATE O-METHYLTRANSFERASE"/>
    <property type="match status" value="1"/>
</dbReference>
<dbReference type="SMART" id="SM00138">
    <property type="entry name" value="MeTrc"/>
    <property type="match status" value="1"/>
</dbReference>
<dbReference type="PANTHER" id="PTHR24422">
    <property type="entry name" value="CHEMOTAXIS PROTEIN METHYLTRANSFERASE"/>
    <property type="match status" value="1"/>
</dbReference>
<dbReference type="Pfam" id="PF01739">
    <property type="entry name" value="CheR"/>
    <property type="match status" value="1"/>
</dbReference>
<dbReference type="Gene3D" id="3.40.50.150">
    <property type="entry name" value="Vaccinia Virus protein VP39"/>
    <property type="match status" value="1"/>
</dbReference>
<dbReference type="GO" id="GO:0032259">
    <property type="term" value="P:methylation"/>
    <property type="evidence" value="ECO:0007669"/>
    <property type="project" value="UniProtKB-KW"/>
</dbReference>